<evidence type="ECO:0000313" key="3">
    <source>
        <dbReference type="Proteomes" id="UP000675940"/>
    </source>
</evidence>
<keyword evidence="3" id="KW-1185">Reference proteome</keyword>
<evidence type="ECO:0000259" key="1">
    <source>
        <dbReference type="PROSITE" id="PS50206"/>
    </source>
</evidence>
<dbReference type="InterPro" id="IPR001763">
    <property type="entry name" value="Rhodanese-like_dom"/>
</dbReference>
<dbReference type="EMBL" id="JAGISH010000001">
    <property type="protein sequence ID" value="MBP0480878.1"/>
    <property type="molecule type" value="Genomic_DNA"/>
</dbReference>
<dbReference type="InterPro" id="IPR050229">
    <property type="entry name" value="GlpE_sulfurtransferase"/>
</dbReference>
<dbReference type="PANTHER" id="PTHR43031">
    <property type="entry name" value="FAD-DEPENDENT OXIDOREDUCTASE"/>
    <property type="match status" value="1"/>
</dbReference>
<dbReference type="PANTHER" id="PTHR43031:SF1">
    <property type="entry name" value="PYRIDINE NUCLEOTIDE-DISULPHIDE OXIDOREDUCTASE"/>
    <property type="match status" value="1"/>
</dbReference>
<evidence type="ECO:0000313" key="2">
    <source>
        <dbReference type="EMBL" id="MBP0480878.1"/>
    </source>
</evidence>
<accession>A0A940MLY7</accession>
<feature type="domain" description="Rhodanese" evidence="1">
    <location>
        <begin position="24"/>
        <end position="118"/>
    </location>
</feature>
<sequence>MFAFMQRSPAANGLTAADAVAKTPTGEIILIDVRDPSELAFGKAKGALNIPSAALMMRADPRSPECLPELKDGKPIAVYCASGARSAMAKQMLERMGHAEVHNIGGLAAWQRAGGALV</sequence>
<proteinExistence type="predicted"/>
<dbReference type="PROSITE" id="PS50206">
    <property type="entry name" value="RHODANESE_3"/>
    <property type="match status" value="1"/>
</dbReference>
<gene>
    <name evidence="2" type="ORF">J5474_00025</name>
</gene>
<reference evidence="2" key="1">
    <citation type="submission" date="2021-03" db="EMBL/GenBank/DDBJ databases">
        <title>Sagittula salina sp. nov. strain M10.9X isolated from the marine waste.</title>
        <authorList>
            <person name="Satari L."/>
            <person name="Molina-Menor E."/>
            <person name="Vidal-Verdu A."/>
            <person name="Pascual J."/>
            <person name="Pereto J."/>
            <person name="Porcar M."/>
        </authorList>
    </citation>
    <scope>NUCLEOTIDE SEQUENCE</scope>
    <source>
        <strain evidence="2">M10.9X</strain>
    </source>
</reference>
<dbReference type="SMART" id="SM00450">
    <property type="entry name" value="RHOD"/>
    <property type="match status" value="1"/>
</dbReference>
<name>A0A940MLY7_9RHOB</name>
<dbReference type="InterPro" id="IPR036873">
    <property type="entry name" value="Rhodanese-like_dom_sf"/>
</dbReference>
<dbReference type="SUPFAM" id="SSF52821">
    <property type="entry name" value="Rhodanese/Cell cycle control phosphatase"/>
    <property type="match status" value="1"/>
</dbReference>
<comment type="caution">
    <text evidence="2">The sequence shown here is derived from an EMBL/GenBank/DDBJ whole genome shotgun (WGS) entry which is preliminary data.</text>
</comment>
<dbReference type="Pfam" id="PF00581">
    <property type="entry name" value="Rhodanese"/>
    <property type="match status" value="1"/>
</dbReference>
<protein>
    <submittedName>
        <fullName evidence="2">Sulfurtransferase</fullName>
    </submittedName>
</protein>
<dbReference type="RefSeq" id="WP_209358303.1">
    <property type="nucleotide sequence ID" value="NZ_JAGISH010000001.1"/>
</dbReference>
<dbReference type="Proteomes" id="UP000675940">
    <property type="component" value="Unassembled WGS sequence"/>
</dbReference>
<organism evidence="2 3">
    <name type="scientific">Sagittula salina</name>
    <dbReference type="NCBI Taxonomy" id="2820268"/>
    <lineage>
        <taxon>Bacteria</taxon>
        <taxon>Pseudomonadati</taxon>
        <taxon>Pseudomonadota</taxon>
        <taxon>Alphaproteobacteria</taxon>
        <taxon>Rhodobacterales</taxon>
        <taxon>Roseobacteraceae</taxon>
        <taxon>Sagittula</taxon>
    </lineage>
</organism>
<dbReference type="AlphaFoldDB" id="A0A940MLY7"/>
<dbReference type="Gene3D" id="3.40.250.10">
    <property type="entry name" value="Rhodanese-like domain"/>
    <property type="match status" value="1"/>
</dbReference>